<reference evidence="7" key="1">
    <citation type="submission" date="2021-05" db="EMBL/GenBank/DDBJ databases">
        <authorList>
            <person name="Pietrasiak N."/>
            <person name="Ward R."/>
            <person name="Stajich J.E."/>
            <person name="Kurbessoian T."/>
        </authorList>
    </citation>
    <scope>NUCLEOTIDE SEQUENCE</scope>
    <source>
        <strain evidence="7">GSE-TBD4-15B</strain>
    </source>
</reference>
<dbReference type="GO" id="GO:0005886">
    <property type="term" value="C:plasma membrane"/>
    <property type="evidence" value="ECO:0007669"/>
    <property type="project" value="UniProtKB-SubCell"/>
</dbReference>
<keyword evidence="5 6" id="KW-0472">Membrane</keyword>
<reference evidence="7" key="2">
    <citation type="journal article" date="2022" name="Microbiol. Resour. Announc.">
        <title>Metagenome Sequencing to Explore Phylogenomics of Terrestrial Cyanobacteria.</title>
        <authorList>
            <person name="Ward R.D."/>
            <person name="Stajich J.E."/>
            <person name="Johansen J.R."/>
            <person name="Huntemann M."/>
            <person name="Clum A."/>
            <person name="Foster B."/>
            <person name="Foster B."/>
            <person name="Roux S."/>
            <person name="Palaniappan K."/>
            <person name="Varghese N."/>
            <person name="Mukherjee S."/>
            <person name="Reddy T.B.K."/>
            <person name="Daum C."/>
            <person name="Copeland A."/>
            <person name="Chen I.A."/>
            <person name="Ivanova N.N."/>
            <person name="Kyrpides N.C."/>
            <person name="Shapiro N."/>
            <person name="Eloe-Fadrosh E.A."/>
            <person name="Pietrasiak N."/>
        </authorList>
    </citation>
    <scope>NUCLEOTIDE SEQUENCE</scope>
    <source>
        <strain evidence="7">GSE-TBD4-15B</strain>
    </source>
</reference>
<evidence type="ECO:0000256" key="4">
    <source>
        <dbReference type="ARBA" id="ARBA00022989"/>
    </source>
</evidence>
<evidence type="ECO:0000313" key="7">
    <source>
        <dbReference type="EMBL" id="MBW4468694.1"/>
    </source>
</evidence>
<protein>
    <submittedName>
        <fullName evidence="7">LysE family translocator</fullName>
    </submittedName>
</protein>
<dbReference type="PIRSF" id="PIRSF006324">
    <property type="entry name" value="LeuE"/>
    <property type="match status" value="1"/>
</dbReference>
<comment type="subcellular location">
    <subcellularLocation>
        <location evidence="1">Cell membrane</location>
        <topology evidence="1">Multi-pass membrane protein</topology>
    </subcellularLocation>
</comment>
<dbReference type="PANTHER" id="PTHR30086:SF20">
    <property type="entry name" value="ARGININE EXPORTER PROTEIN ARGO-RELATED"/>
    <property type="match status" value="1"/>
</dbReference>
<organism evidence="7 8">
    <name type="scientific">Pegethrix bostrychoides GSE-TBD4-15B</name>
    <dbReference type="NCBI Taxonomy" id="2839662"/>
    <lineage>
        <taxon>Bacteria</taxon>
        <taxon>Bacillati</taxon>
        <taxon>Cyanobacteriota</taxon>
        <taxon>Cyanophyceae</taxon>
        <taxon>Oculatellales</taxon>
        <taxon>Oculatellaceae</taxon>
        <taxon>Pegethrix</taxon>
    </lineage>
</organism>
<evidence type="ECO:0000313" key="8">
    <source>
        <dbReference type="Proteomes" id="UP000707356"/>
    </source>
</evidence>
<evidence type="ECO:0000256" key="1">
    <source>
        <dbReference type="ARBA" id="ARBA00004651"/>
    </source>
</evidence>
<keyword evidence="3 6" id="KW-0812">Transmembrane</keyword>
<feature type="transmembrane region" description="Helical" evidence="6">
    <location>
        <begin position="117"/>
        <end position="137"/>
    </location>
</feature>
<evidence type="ECO:0000256" key="5">
    <source>
        <dbReference type="ARBA" id="ARBA00023136"/>
    </source>
</evidence>
<keyword evidence="2" id="KW-1003">Cell membrane</keyword>
<evidence type="ECO:0000256" key="3">
    <source>
        <dbReference type="ARBA" id="ARBA00022692"/>
    </source>
</evidence>
<dbReference type="AlphaFoldDB" id="A0A951PFI6"/>
<proteinExistence type="predicted"/>
<feature type="transmembrane region" description="Helical" evidence="6">
    <location>
        <begin position="149"/>
        <end position="171"/>
    </location>
</feature>
<comment type="caution">
    <text evidence="7">The sequence shown here is derived from an EMBL/GenBank/DDBJ whole genome shotgun (WGS) entry which is preliminary data.</text>
</comment>
<evidence type="ECO:0000256" key="2">
    <source>
        <dbReference type="ARBA" id="ARBA00022475"/>
    </source>
</evidence>
<dbReference type="InterPro" id="IPR001123">
    <property type="entry name" value="LeuE-type"/>
</dbReference>
<feature type="transmembrane region" description="Helical" evidence="6">
    <location>
        <begin position="66"/>
        <end position="89"/>
    </location>
</feature>
<name>A0A951PFI6_9CYAN</name>
<dbReference type="Proteomes" id="UP000707356">
    <property type="component" value="Unassembled WGS sequence"/>
</dbReference>
<dbReference type="Pfam" id="PF01810">
    <property type="entry name" value="LysE"/>
    <property type="match status" value="1"/>
</dbReference>
<accession>A0A951PFI6</accession>
<keyword evidence="4 6" id="KW-1133">Transmembrane helix</keyword>
<feature type="transmembrane region" description="Helical" evidence="6">
    <location>
        <begin position="6"/>
        <end position="29"/>
    </location>
</feature>
<feature type="transmembrane region" description="Helical" evidence="6">
    <location>
        <begin position="41"/>
        <end position="60"/>
    </location>
</feature>
<gene>
    <name evidence="7" type="ORF">KME07_24985</name>
</gene>
<sequence length="211" mass="22575">MLGTQNLSTFILASFLLWITPGPDTLYILARSVAQGRRAGWVSALGSSTGLLVHTAFAAFGLSTILATSALAFMLIKLAGAAYLIYLGFEALLKKSQPVAAAKTPLMGSWQLYRQGLMTNLFNPKVAIFFLAFLPQFVDPTTNLGALPFLLLGGFIAMGATVWCLVLAAFASKATNAVRRNARMSGWLERLAGCLYIALGLNLLKSKAQPI</sequence>
<evidence type="ECO:0000256" key="6">
    <source>
        <dbReference type="SAM" id="Phobius"/>
    </source>
</evidence>
<dbReference type="EMBL" id="JAHHHV010000092">
    <property type="protein sequence ID" value="MBW4468694.1"/>
    <property type="molecule type" value="Genomic_DNA"/>
</dbReference>
<dbReference type="GO" id="GO:0015171">
    <property type="term" value="F:amino acid transmembrane transporter activity"/>
    <property type="evidence" value="ECO:0007669"/>
    <property type="project" value="TreeGrafter"/>
</dbReference>
<dbReference type="PANTHER" id="PTHR30086">
    <property type="entry name" value="ARGININE EXPORTER PROTEIN ARGO"/>
    <property type="match status" value="1"/>
</dbReference>